<reference evidence="2" key="1">
    <citation type="submission" date="2023-05" db="EMBL/GenBank/DDBJ databases">
        <title>Nepenthes gracilis genome sequencing.</title>
        <authorList>
            <person name="Fukushima K."/>
        </authorList>
    </citation>
    <scope>NUCLEOTIDE SEQUENCE</scope>
    <source>
        <strain evidence="2">SING2019-196</strain>
    </source>
</reference>
<protein>
    <submittedName>
        <fullName evidence="2">Uncharacterized protein</fullName>
    </submittedName>
</protein>
<dbReference type="Proteomes" id="UP001279734">
    <property type="component" value="Unassembled WGS sequence"/>
</dbReference>
<gene>
    <name evidence="2" type="ORF">Nepgr_001184</name>
</gene>
<feature type="compositionally biased region" description="Polar residues" evidence="1">
    <location>
        <begin position="69"/>
        <end position="86"/>
    </location>
</feature>
<accession>A0AAD3RXJ8</accession>
<evidence type="ECO:0000313" key="3">
    <source>
        <dbReference type="Proteomes" id="UP001279734"/>
    </source>
</evidence>
<keyword evidence="3" id="KW-1185">Reference proteome</keyword>
<sequence length="86" mass="9788">MEQDNAESREAIVDSFHPSMVVHKYPACFSQALEEQRESRTEMLKQELIRSAAVPRHLHRGYQGPKISHASSLAQPSQHHQSPSRV</sequence>
<dbReference type="AlphaFoldDB" id="A0AAD3RXJ8"/>
<proteinExistence type="predicted"/>
<evidence type="ECO:0000313" key="2">
    <source>
        <dbReference type="EMBL" id="GMG99344.1"/>
    </source>
</evidence>
<dbReference type="EMBL" id="BSYO01000001">
    <property type="protein sequence ID" value="GMG99344.1"/>
    <property type="molecule type" value="Genomic_DNA"/>
</dbReference>
<feature type="region of interest" description="Disordered" evidence="1">
    <location>
        <begin position="52"/>
        <end position="86"/>
    </location>
</feature>
<name>A0AAD3RXJ8_NEPGR</name>
<organism evidence="2 3">
    <name type="scientific">Nepenthes gracilis</name>
    <name type="common">Slender pitcher plant</name>
    <dbReference type="NCBI Taxonomy" id="150966"/>
    <lineage>
        <taxon>Eukaryota</taxon>
        <taxon>Viridiplantae</taxon>
        <taxon>Streptophyta</taxon>
        <taxon>Embryophyta</taxon>
        <taxon>Tracheophyta</taxon>
        <taxon>Spermatophyta</taxon>
        <taxon>Magnoliopsida</taxon>
        <taxon>eudicotyledons</taxon>
        <taxon>Gunneridae</taxon>
        <taxon>Pentapetalae</taxon>
        <taxon>Caryophyllales</taxon>
        <taxon>Nepenthaceae</taxon>
        <taxon>Nepenthes</taxon>
    </lineage>
</organism>
<evidence type="ECO:0000256" key="1">
    <source>
        <dbReference type="SAM" id="MobiDB-lite"/>
    </source>
</evidence>
<comment type="caution">
    <text evidence="2">The sequence shown here is derived from an EMBL/GenBank/DDBJ whole genome shotgun (WGS) entry which is preliminary data.</text>
</comment>